<evidence type="ECO:0000313" key="4">
    <source>
        <dbReference type="Proteomes" id="UP001303473"/>
    </source>
</evidence>
<feature type="region of interest" description="Disordered" evidence="1">
    <location>
        <begin position="1"/>
        <end position="49"/>
    </location>
</feature>
<evidence type="ECO:0000313" key="3">
    <source>
        <dbReference type="EMBL" id="KAK3937743.1"/>
    </source>
</evidence>
<keyword evidence="2" id="KW-0472">Membrane</keyword>
<keyword evidence="4" id="KW-1185">Reference proteome</keyword>
<name>A0AAN6S2M9_9PEZI</name>
<organism evidence="3 4">
    <name type="scientific">Diplogelasinospora grovesii</name>
    <dbReference type="NCBI Taxonomy" id="303347"/>
    <lineage>
        <taxon>Eukaryota</taxon>
        <taxon>Fungi</taxon>
        <taxon>Dikarya</taxon>
        <taxon>Ascomycota</taxon>
        <taxon>Pezizomycotina</taxon>
        <taxon>Sordariomycetes</taxon>
        <taxon>Sordariomycetidae</taxon>
        <taxon>Sordariales</taxon>
        <taxon>Diplogelasinosporaceae</taxon>
        <taxon>Diplogelasinospora</taxon>
    </lineage>
</organism>
<feature type="region of interest" description="Disordered" evidence="1">
    <location>
        <begin position="75"/>
        <end position="96"/>
    </location>
</feature>
<protein>
    <submittedName>
        <fullName evidence="3">Uncharacterized protein</fullName>
    </submittedName>
</protein>
<gene>
    <name evidence="3" type="ORF">QBC46DRAFT_391884</name>
</gene>
<evidence type="ECO:0000256" key="1">
    <source>
        <dbReference type="SAM" id="MobiDB-lite"/>
    </source>
</evidence>
<dbReference type="EMBL" id="MU853846">
    <property type="protein sequence ID" value="KAK3937743.1"/>
    <property type="molecule type" value="Genomic_DNA"/>
</dbReference>
<keyword evidence="2" id="KW-0812">Transmembrane</keyword>
<evidence type="ECO:0000256" key="2">
    <source>
        <dbReference type="SAM" id="Phobius"/>
    </source>
</evidence>
<feature type="transmembrane region" description="Helical" evidence="2">
    <location>
        <begin position="263"/>
        <end position="281"/>
    </location>
</feature>
<proteinExistence type="predicted"/>
<feature type="compositionally biased region" description="Low complexity" evidence="1">
    <location>
        <begin position="83"/>
        <end position="96"/>
    </location>
</feature>
<reference evidence="4" key="1">
    <citation type="journal article" date="2023" name="Mol. Phylogenet. Evol.">
        <title>Genome-scale phylogeny and comparative genomics of the fungal order Sordariales.</title>
        <authorList>
            <person name="Hensen N."/>
            <person name="Bonometti L."/>
            <person name="Westerberg I."/>
            <person name="Brannstrom I.O."/>
            <person name="Guillou S."/>
            <person name="Cros-Aarteil S."/>
            <person name="Calhoun S."/>
            <person name="Haridas S."/>
            <person name="Kuo A."/>
            <person name="Mondo S."/>
            <person name="Pangilinan J."/>
            <person name="Riley R."/>
            <person name="LaButti K."/>
            <person name="Andreopoulos B."/>
            <person name="Lipzen A."/>
            <person name="Chen C."/>
            <person name="Yan M."/>
            <person name="Daum C."/>
            <person name="Ng V."/>
            <person name="Clum A."/>
            <person name="Steindorff A."/>
            <person name="Ohm R.A."/>
            <person name="Martin F."/>
            <person name="Silar P."/>
            <person name="Natvig D.O."/>
            <person name="Lalanne C."/>
            <person name="Gautier V."/>
            <person name="Ament-Velasquez S.L."/>
            <person name="Kruys A."/>
            <person name="Hutchinson M.I."/>
            <person name="Powell A.J."/>
            <person name="Barry K."/>
            <person name="Miller A.N."/>
            <person name="Grigoriev I.V."/>
            <person name="Debuchy R."/>
            <person name="Gladieux P."/>
            <person name="Hiltunen Thoren M."/>
            <person name="Johannesson H."/>
        </authorList>
    </citation>
    <scope>NUCLEOTIDE SEQUENCE [LARGE SCALE GENOMIC DNA]</scope>
    <source>
        <strain evidence="4">CBS 340.73</strain>
    </source>
</reference>
<feature type="transmembrane region" description="Helical" evidence="2">
    <location>
        <begin position="224"/>
        <end position="243"/>
    </location>
</feature>
<comment type="caution">
    <text evidence="3">The sequence shown here is derived from an EMBL/GenBank/DDBJ whole genome shotgun (WGS) entry which is preliminary data.</text>
</comment>
<keyword evidence="2" id="KW-1133">Transmembrane helix</keyword>
<feature type="transmembrane region" description="Helical" evidence="2">
    <location>
        <begin position="185"/>
        <end position="204"/>
    </location>
</feature>
<dbReference type="AlphaFoldDB" id="A0AAN6S2M9"/>
<sequence length="282" mass="30453">MAPRPIGTPIADEMTRAGRISPPTPDRNEQQRADASAASETIPGTIPEEEILLAGVPDRPRSIIDQVHETAATTPVPIPIPIPRTTHTNPPTVTATDTTAETTTAARRTGMFSLPMFSTPWTRRESEPDPSYIPKLSMARFTPKVESHVVFAWPILITIITLQLAGTILVAISLNSGEVGTATKIIVGVGACLVLLLGVIPVHMKPKRAQHVVTLIDAFLRLSLVRIWLFSTLFCLAVGVRVYTDWILGCAFDDVGGVGLHGGKGVLMWCYFCLSKGLLLAF</sequence>
<feature type="transmembrane region" description="Helical" evidence="2">
    <location>
        <begin position="150"/>
        <end position="173"/>
    </location>
</feature>
<dbReference type="Proteomes" id="UP001303473">
    <property type="component" value="Unassembled WGS sequence"/>
</dbReference>
<accession>A0AAN6S2M9</accession>